<dbReference type="SMART" id="SM00105">
    <property type="entry name" value="ArfGap"/>
    <property type="match status" value="1"/>
</dbReference>
<dbReference type="InParanoid" id="A0A1Z5KT82"/>
<evidence type="ECO:0000259" key="3">
    <source>
        <dbReference type="PROSITE" id="PS50115"/>
    </source>
</evidence>
<dbReference type="InterPro" id="IPR051718">
    <property type="entry name" value="ARF_GTPase-activating"/>
</dbReference>
<sequence>MADDQKVLKKRLKVLMSLPENQVCSDCPERQPRWASLIVPPPGAPPGSLPIGAFCCLECSGSHRRLGVHISFVRSINLDSWKEKEVLAMENGGNLKVNAIFEANLARSGVQKPSNHADGPTRERFIRDKYERRKFYDPASFANLPAPSSSAPTVQPAQGTEVGPPSDAARQRMEQRRLRKIQSAPATEEARQPPKPTRSSSTDRPRSRTPPRLNATKPGPRRTTRRQSSEESLEKEMDLLDLNFVAAPAAETKPESSSHDLFNFLVVQDPAQPKQQPPKSSTLDIMSLYGNNNNNEYQRQNSLSSFGNLTVSNIMEDPNNSSGYTAQQMQQMNMRPMPNMQQQMMMMQQQQQMMMMQQQQRMMMGNNNMMMMPNNATNGFGAPMGSGPPSFQGQTVNKAPEKEDPFAQFGVNHFR</sequence>
<dbReference type="AlphaFoldDB" id="A0A1Z5KT82"/>
<feature type="domain" description="Arf-GAP" evidence="3">
    <location>
        <begin position="9"/>
        <end position="143"/>
    </location>
</feature>
<organism evidence="4 5">
    <name type="scientific">Fistulifera solaris</name>
    <name type="common">Oleaginous diatom</name>
    <dbReference type="NCBI Taxonomy" id="1519565"/>
    <lineage>
        <taxon>Eukaryota</taxon>
        <taxon>Sar</taxon>
        <taxon>Stramenopiles</taxon>
        <taxon>Ochrophyta</taxon>
        <taxon>Bacillariophyta</taxon>
        <taxon>Bacillariophyceae</taxon>
        <taxon>Bacillariophycidae</taxon>
        <taxon>Naviculales</taxon>
        <taxon>Naviculaceae</taxon>
        <taxon>Fistulifera</taxon>
    </lineage>
</organism>
<dbReference type="PANTHER" id="PTHR45705">
    <property type="entry name" value="FI20236P1"/>
    <property type="match status" value="1"/>
</dbReference>
<keyword evidence="1" id="KW-0479">Metal-binding</keyword>
<dbReference type="PANTHER" id="PTHR45705:SF1">
    <property type="entry name" value="FI20236P1"/>
    <property type="match status" value="1"/>
</dbReference>
<feature type="region of interest" description="Disordered" evidence="2">
    <location>
        <begin position="140"/>
        <end position="235"/>
    </location>
</feature>
<feature type="compositionally biased region" description="Polar residues" evidence="2">
    <location>
        <begin position="146"/>
        <end position="158"/>
    </location>
</feature>
<evidence type="ECO:0000313" key="4">
    <source>
        <dbReference type="EMBL" id="GAX29523.1"/>
    </source>
</evidence>
<comment type="caution">
    <text evidence="4">The sequence shown here is derived from an EMBL/GenBank/DDBJ whole genome shotgun (WGS) entry which is preliminary data.</text>
</comment>
<keyword evidence="1" id="KW-0862">Zinc</keyword>
<accession>A0A1Z5KT82</accession>
<dbReference type="Pfam" id="PF01412">
    <property type="entry name" value="ArfGap"/>
    <property type="match status" value="1"/>
</dbReference>
<proteinExistence type="predicted"/>
<dbReference type="InterPro" id="IPR038508">
    <property type="entry name" value="ArfGAP_dom_sf"/>
</dbReference>
<protein>
    <submittedName>
        <fullName evidence="4">Stromal membrane-associated protein</fullName>
    </submittedName>
</protein>
<dbReference type="EMBL" id="BDSP01000291">
    <property type="protein sequence ID" value="GAX29523.1"/>
    <property type="molecule type" value="Genomic_DNA"/>
</dbReference>
<dbReference type="GO" id="GO:0008270">
    <property type="term" value="F:zinc ion binding"/>
    <property type="evidence" value="ECO:0007669"/>
    <property type="project" value="UniProtKB-KW"/>
</dbReference>
<evidence type="ECO:0000256" key="2">
    <source>
        <dbReference type="SAM" id="MobiDB-lite"/>
    </source>
</evidence>
<dbReference type="GO" id="GO:0005737">
    <property type="term" value="C:cytoplasm"/>
    <property type="evidence" value="ECO:0007669"/>
    <property type="project" value="TreeGrafter"/>
</dbReference>
<dbReference type="SUPFAM" id="SSF57863">
    <property type="entry name" value="ArfGap/RecO-like zinc finger"/>
    <property type="match status" value="1"/>
</dbReference>
<evidence type="ECO:0000256" key="1">
    <source>
        <dbReference type="PROSITE-ProRule" id="PRU00288"/>
    </source>
</evidence>
<dbReference type="GO" id="GO:0005096">
    <property type="term" value="F:GTPase activator activity"/>
    <property type="evidence" value="ECO:0007669"/>
    <property type="project" value="InterPro"/>
</dbReference>
<gene>
    <name evidence="4" type="ORF">FisN_36Hh017</name>
</gene>
<evidence type="ECO:0000313" key="5">
    <source>
        <dbReference type="Proteomes" id="UP000198406"/>
    </source>
</evidence>
<dbReference type="PRINTS" id="PR00405">
    <property type="entry name" value="REVINTRACTNG"/>
</dbReference>
<dbReference type="Proteomes" id="UP000198406">
    <property type="component" value="Unassembled WGS sequence"/>
</dbReference>
<dbReference type="InterPro" id="IPR037278">
    <property type="entry name" value="ARFGAP/RecO"/>
</dbReference>
<dbReference type="CDD" id="cd08204">
    <property type="entry name" value="ArfGap"/>
    <property type="match status" value="1"/>
</dbReference>
<dbReference type="InterPro" id="IPR001164">
    <property type="entry name" value="ArfGAP_dom"/>
</dbReference>
<keyword evidence="5" id="KW-1185">Reference proteome</keyword>
<dbReference type="Gene3D" id="1.10.220.150">
    <property type="entry name" value="Arf GTPase activating protein"/>
    <property type="match status" value="1"/>
</dbReference>
<name>A0A1Z5KT82_FISSO</name>
<reference evidence="4 5" key="1">
    <citation type="journal article" date="2015" name="Plant Cell">
        <title>Oil accumulation by the oleaginous diatom Fistulifera solaris as revealed by the genome and transcriptome.</title>
        <authorList>
            <person name="Tanaka T."/>
            <person name="Maeda Y."/>
            <person name="Veluchamy A."/>
            <person name="Tanaka M."/>
            <person name="Abida H."/>
            <person name="Marechal E."/>
            <person name="Bowler C."/>
            <person name="Muto M."/>
            <person name="Sunaga Y."/>
            <person name="Tanaka M."/>
            <person name="Yoshino T."/>
            <person name="Taniguchi T."/>
            <person name="Fukuda Y."/>
            <person name="Nemoto M."/>
            <person name="Matsumoto M."/>
            <person name="Wong P.S."/>
            <person name="Aburatani S."/>
            <person name="Fujibuchi W."/>
        </authorList>
    </citation>
    <scope>NUCLEOTIDE SEQUENCE [LARGE SCALE GENOMIC DNA]</scope>
    <source>
        <strain evidence="4 5">JPCC DA0580</strain>
    </source>
</reference>
<keyword evidence="1" id="KW-0863">Zinc-finger</keyword>
<dbReference type="OrthoDB" id="983479at2759"/>
<dbReference type="PROSITE" id="PS50115">
    <property type="entry name" value="ARFGAP"/>
    <property type="match status" value="1"/>
</dbReference>